<keyword evidence="2" id="KW-0285">Flavoprotein</keyword>
<dbReference type="Proteomes" id="UP001153678">
    <property type="component" value="Unassembled WGS sequence"/>
</dbReference>
<gene>
    <name evidence="10" type="ORF">FWILDA_LOCUS3370</name>
</gene>
<reference evidence="10" key="1">
    <citation type="submission" date="2022-08" db="EMBL/GenBank/DDBJ databases">
        <authorList>
            <person name="Kallberg Y."/>
            <person name="Tangrot J."/>
            <person name="Rosling A."/>
        </authorList>
    </citation>
    <scope>NUCLEOTIDE SEQUENCE</scope>
    <source>
        <strain evidence="10">Wild A</strain>
    </source>
</reference>
<comment type="cofactor">
    <cofactor evidence="1">
        <name>FAD</name>
        <dbReference type="ChEBI" id="CHEBI:57692"/>
    </cofactor>
</comment>
<evidence type="ECO:0000256" key="2">
    <source>
        <dbReference type="ARBA" id="ARBA00022630"/>
    </source>
</evidence>
<sequence>MFPLTRLYKNFHFTKFLPTPSAFLINSSSLSKRFLTSITPEISVDYLIIGGGVVGLSITERLSRRKGKSVILVEKNSRLGEETSSRNSEIIHAGLYYPNNSLKTKLCIRGNHLLYDLLSSTSSIPFARVGKWIIAQDFEEEQFLRDLHEKSKEIQVETYFLPQSEISAKEPYISAKRVLVSPTTGIVDSHSLMNYFEWKIKEQGGDIALRHKVVDIKRCSQDKGYLVQIENDDFLITIRANSVINSAGLFSDQIANYILPPTHHYKLYYVKGHYFAYRDKGNKLKVNHLIFPVPPRNLTNLGTHLTLDLQGKIRFGPDVFYQNSPNDYTMNHDRIHSFVNAVKTYIPSIEQENLYPDYTGIRPKLQGPEDPFKDFIIKEEDEHGLEGFVNLVGIESPGLTSSLAIAELVDEILLDK</sequence>
<dbReference type="EC" id="1.1.99.2" evidence="7"/>
<dbReference type="SUPFAM" id="SSF51905">
    <property type="entry name" value="FAD/NAD(P)-binding domain"/>
    <property type="match status" value="1"/>
</dbReference>
<evidence type="ECO:0000256" key="4">
    <source>
        <dbReference type="ARBA" id="ARBA00023002"/>
    </source>
</evidence>
<evidence type="ECO:0000259" key="9">
    <source>
        <dbReference type="Pfam" id="PF01266"/>
    </source>
</evidence>
<dbReference type="AlphaFoldDB" id="A0A9W4SFU8"/>
<dbReference type="OrthoDB" id="498204at2759"/>
<dbReference type="PANTHER" id="PTHR43104:SF4">
    <property type="entry name" value="L-2-HYDROXYGLUTARATE DEHYDROGENASE, MITOCHONDRIAL"/>
    <property type="match status" value="1"/>
</dbReference>
<keyword evidence="11" id="KW-1185">Reference proteome</keyword>
<evidence type="ECO:0000256" key="5">
    <source>
        <dbReference type="ARBA" id="ARBA00036066"/>
    </source>
</evidence>
<organism evidence="10 11">
    <name type="scientific">Funneliformis geosporum</name>
    <dbReference type="NCBI Taxonomy" id="1117311"/>
    <lineage>
        <taxon>Eukaryota</taxon>
        <taxon>Fungi</taxon>
        <taxon>Fungi incertae sedis</taxon>
        <taxon>Mucoromycota</taxon>
        <taxon>Glomeromycotina</taxon>
        <taxon>Glomeromycetes</taxon>
        <taxon>Glomerales</taxon>
        <taxon>Glomeraceae</taxon>
        <taxon>Funneliformis</taxon>
    </lineage>
</organism>
<evidence type="ECO:0000256" key="1">
    <source>
        <dbReference type="ARBA" id="ARBA00001974"/>
    </source>
</evidence>
<proteinExistence type="inferred from homology"/>
<dbReference type="GO" id="GO:0047545">
    <property type="term" value="F:(S)-2-hydroxyglutarate dehydrogenase activity"/>
    <property type="evidence" value="ECO:0007669"/>
    <property type="project" value="UniProtKB-EC"/>
</dbReference>
<evidence type="ECO:0000313" key="10">
    <source>
        <dbReference type="EMBL" id="CAI2168012.1"/>
    </source>
</evidence>
<comment type="caution">
    <text evidence="10">The sequence shown here is derived from an EMBL/GenBank/DDBJ whole genome shotgun (WGS) entry which is preliminary data.</text>
</comment>
<keyword evidence="3" id="KW-0274">FAD</keyword>
<protein>
    <recommendedName>
        <fullName evidence="8">L-2-hydroxyglutarate dehydrogenase, mitochondrial</fullName>
        <ecNumber evidence="7">1.1.99.2</ecNumber>
    </recommendedName>
</protein>
<dbReference type="Gene3D" id="3.30.9.10">
    <property type="entry name" value="D-Amino Acid Oxidase, subunit A, domain 2"/>
    <property type="match status" value="1"/>
</dbReference>
<dbReference type="EMBL" id="CAMKVN010000444">
    <property type="protein sequence ID" value="CAI2168012.1"/>
    <property type="molecule type" value="Genomic_DNA"/>
</dbReference>
<dbReference type="InterPro" id="IPR036188">
    <property type="entry name" value="FAD/NAD-bd_sf"/>
</dbReference>
<accession>A0A9W4SFU8</accession>
<keyword evidence="4" id="KW-0560">Oxidoreductase</keyword>
<comment type="similarity">
    <text evidence="6">Belongs to the L2HGDH family.</text>
</comment>
<name>A0A9W4SFU8_9GLOM</name>
<evidence type="ECO:0000256" key="3">
    <source>
        <dbReference type="ARBA" id="ARBA00022827"/>
    </source>
</evidence>
<evidence type="ECO:0000313" key="11">
    <source>
        <dbReference type="Proteomes" id="UP001153678"/>
    </source>
</evidence>
<comment type="catalytic activity">
    <reaction evidence="5">
        <text>(S)-2-hydroxyglutarate + A = 2-oxoglutarate + AH2</text>
        <dbReference type="Rhea" id="RHEA:21252"/>
        <dbReference type="ChEBI" id="CHEBI:13193"/>
        <dbReference type="ChEBI" id="CHEBI:16782"/>
        <dbReference type="ChEBI" id="CHEBI:16810"/>
        <dbReference type="ChEBI" id="CHEBI:17499"/>
        <dbReference type="EC" id="1.1.99.2"/>
    </reaction>
</comment>
<evidence type="ECO:0000256" key="8">
    <source>
        <dbReference type="ARBA" id="ARBA00041137"/>
    </source>
</evidence>
<feature type="domain" description="FAD dependent oxidoreductase" evidence="9">
    <location>
        <begin position="45"/>
        <end position="410"/>
    </location>
</feature>
<evidence type="ECO:0000256" key="6">
    <source>
        <dbReference type="ARBA" id="ARBA00037941"/>
    </source>
</evidence>
<dbReference type="InterPro" id="IPR006076">
    <property type="entry name" value="FAD-dep_OxRdtase"/>
</dbReference>
<dbReference type="Gene3D" id="3.50.50.60">
    <property type="entry name" value="FAD/NAD(P)-binding domain"/>
    <property type="match status" value="1"/>
</dbReference>
<dbReference type="PANTHER" id="PTHR43104">
    <property type="entry name" value="L-2-HYDROXYGLUTARATE DEHYDROGENASE, MITOCHONDRIAL"/>
    <property type="match status" value="1"/>
</dbReference>
<evidence type="ECO:0000256" key="7">
    <source>
        <dbReference type="ARBA" id="ARBA00038878"/>
    </source>
</evidence>
<dbReference type="Pfam" id="PF01266">
    <property type="entry name" value="DAO"/>
    <property type="match status" value="1"/>
</dbReference>